<evidence type="ECO:0000259" key="2">
    <source>
        <dbReference type="PROSITE" id="PS51184"/>
    </source>
</evidence>
<dbReference type="OrthoDB" id="424465at2759"/>
<evidence type="ECO:0000256" key="1">
    <source>
        <dbReference type="SAM" id="MobiDB-lite"/>
    </source>
</evidence>
<dbReference type="STRING" id="71784.A0A1Y2ATW1"/>
<dbReference type="PROSITE" id="PS51184">
    <property type="entry name" value="JMJC"/>
    <property type="match status" value="1"/>
</dbReference>
<proteinExistence type="predicted"/>
<protein>
    <submittedName>
        <fullName evidence="3">Cupin-like domain-domain-containing protein</fullName>
    </submittedName>
</protein>
<sequence length="284" mass="32025">MADSVRVLNDGSTSFVKPLEEEMSIHTFLHKLTNTDVTEIVYLQSQDGNIYRSTASSSSESNDPMKPQLAALQPYIQRDISWMLDAVGSTAEAVNLWIGSSRSSTSLHHDPYENIYHVLSGSKTFTLISPIEGFWLDQQFHQPSTLQRTSDNNDLKPILDPPPAHKVPWVQSAQFPPTISPLIITVTEGETLFLPSGWWHRVDQQEGSEGLAVAVNYWYTAEIYPDRYAFERFTRRIARESGRDGVIPNPEDLEEDESGHLDDSDGVWDSGVSGEEWDPEDWGR</sequence>
<accession>A0A1Y2ATW1</accession>
<reference evidence="3 4" key="1">
    <citation type="submission" date="2016-07" db="EMBL/GenBank/DDBJ databases">
        <title>Pervasive Adenine N6-methylation of Active Genes in Fungi.</title>
        <authorList>
            <consortium name="DOE Joint Genome Institute"/>
            <person name="Mondo S.J."/>
            <person name="Dannebaum R.O."/>
            <person name="Kuo R.C."/>
            <person name="Labutti K."/>
            <person name="Haridas S."/>
            <person name="Kuo A."/>
            <person name="Salamov A."/>
            <person name="Ahrendt S.R."/>
            <person name="Lipzen A."/>
            <person name="Sullivan W."/>
            <person name="Andreopoulos W.B."/>
            <person name="Clum A."/>
            <person name="Lindquist E."/>
            <person name="Daum C."/>
            <person name="Ramamoorthy G.K."/>
            <person name="Gryganskyi A."/>
            <person name="Culley D."/>
            <person name="Magnuson J.K."/>
            <person name="James T.Y."/>
            <person name="O'Malley M.A."/>
            <person name="Stajich J.E."/>
            <person name="Spatafora J.W."/>
            <person name="Visel A."/>
            <person name="Grigoriev I.V."/>
        </authorList>
    </citation>
    <scope>NUCLEOTIDE SEQUENCE [LARGE SCALE GENOMIC DNA]</scope>
    <source>
        <strain evidence="3 4">68-887.2</strain>
    </source>
</reference>
<feature type="region of interest" description="Disordered" evidence="1">
    <location>
        <begin position="242"/>
        <end position="284"/>
    </location>
</feature>
<dbReference type="SUPFAM" id="SSF51197">
    <property type="entry name" value="Clavaminate synthase-like"/>
    <property type="match status" value="1"/>
</dbReference>
<dbReference type="Gene3D" id="2.60.120.10">
    <property type="entry name" value="Jelly Rolls"/>
    <property type="match status" value="1"/>
</dbReference>
<evidence type="ECO:0000313" key="4">
    <source>
        <dbReference type="Proteomes" id="UP000193986"/>
    </source>
</evidence>
<dbReference type="EMBL" id="MCFC01000052">
    <property type="protein sequence ID" value="ORY25936.1"/>
    <property type="molecule type" value="Genomic_DNA"/>
</dbReference>
<dbReference type="InterPro" id="IPR041667">
    <property type="entry name" value="Cupin_8"/>
</dbReference>
<dbReference type="InParanoid" id="A0A1Y2ATW1"/>
<dbReference type="InterPro" id="IPR014710">
    <property type="entry name" value="RmlC-like_jellyroll"/>
</dbReference>
<feature type="domain" description="JmjC" evidence="2">
    <location>
        <begin position="55"/>
        <end position="234"/>
    </location>
</feature>
<evidence type="ECO:0000313" key="3">
    <source>
        <dbReference type="EMBL" id="ORY25936.1"/>
    </source>
</evidence>
<feature type="compositionally biased region" description="Acidic residues" evidence="1">
    <location>
        <begin position="275"/>
        <end position="284"/>
    </location>
</feature>
<gene>
    <name evidence="3" type="ORF">BCR39DRAFT_484967</name>
</gene>
<comment type="caution">
    <text evidence="3">The sequence shown here is derived from an EMBL/GenBank/DDBJ whole genome shotgun (WGS) entry which is preliminary data.</text>
</comment>
<dbReference type="PANTHER" id="PTHR12461">
    <property type="entry name" value="HYPOXIA-INDUCIBLE FACTOR 1 ALPHA INHIBITOR-RELATED"/>
    <property type="match status" value="1"/>
</dbReference>
<dbReference type="PANTHER" id="PTHR12461:SF99">
    <property type="entry name" value="BIFUNCTIONAL PEPTIDASE AND (3S)-LYSYL HYDROXYLASE JMJD7"/>
    <property type="match status" value="1"/>
</dbReference>
<dbReference type="InterPro" id="IPR003347">
    <property type="entry name" value="JmjC_dom"/>
</dbReference>
<keyword evidence="4" id="KW-1185">Reference proteome</keyword>
<dbReference type="Proteomes" id="UP000193986">
    <property type="component" value="Unassembled WGS sequence"/>
</dbReference>
<name>A0A1Y2ATW1_9TREE</name>
<dbReference type="SMART" id="SM00558">
    <property type="entry name" value="JmjC"/>
    <property type="match status" value="1"/>
</dbReference>
<dbReference type="AlphaFoldDB" id="A0A1Y2ATW1"/>
<dbReference type="Pfam" id="PF13621">
    <property type="entry name" value="Cupin_8"/>
    <property type="match status" value="1"/>
</dbReference>
<organism evidence="3 4">
    <name type="scientific">Naematelia encephala</name>
    <dbReference type="NCBI Taxonomy" id="71784"/>
    <lineage>
        <taxon>Eukaryota</taxon>
        <taxon>Fungi</taxon>
        <taxon>Dikarya</taxon>
        <taxon>Basidiomycota</taxon>
        <taxon>Agaricomycotina</taxon>
        <taxon>Tremellomycetes</taxon>
        <taxon>Tremellales</taxon>
        <taxon>Naemateliaceae</taxon>
        <taxon>Naematelia</taxon>
    </lineage>
</organism>